<dbReference type="GO" id="GO:0046872">
    <property type="term" value="F:metal ion binding"/>
    <property type="evidence" value="ECO:0007669"/>
    <property type="project" value="UniProtKB-KW"/>
</dbReference>
<dbReference type="EMBL" id="KN837372">
    <property type="protein sequence ID" value="KIJ26374.1"/>
    <property type="molecule type" value="Genomic_DNA"/>
</dbReference>
<name>A0A0C9TX46_SPHS4</name>
<dbReference type="InterPro" id="IPR051323">
    <property type="entry name" value="AtsK-like"/>
</dbReference>
<dbReference type="InterPro" id="IPR042098">
    <property type="entry name" value="TauD-like_sf"/>
</dbReference>
<keyword evidence="2" id="KW-0479">Metal-binding</keyword>
<dbReference type="OrthoDB" id="10257314at2759"/>
<dbReference type="GO" id="GO:0016706">
    <property type="term" value="F:2-oxoglutarate-dependent dioxygenase activity"/>
    <property type="evidence" value="ECO:0007669"/>
    <property type="project" value="TreeGrafter"/>
</dbReference>
<evidence type="ECO:0000256" key="5">
    <source>
        <dbReference type="ARBA" id="ARBA00023004"/>
    </source>
</evidence>
<keyword evidence="5" id="KW-0408">Iron</keyword>
<evidence type="ECO:0000313" key="9">
    <source>
        <dbReference type="Proteomes" id="UP000054279"/>
    </source>
</evidence>
<proteinExistence type="inferred from homology"/>
<keyword evidence="4" id="KW-0560">Oxidoreductase</keyword>
<dbReference type="PANTHER" id="PTHR30468:SF1">
    <property type="entry name" value="ALPHA-KETOGLUTARATE-DEPENDENT SULFONATE DIOXYGENASE"/>
    <property type="match status" value="1"/>
</dbReference>
<organism evidence="8 9">
    <name type="scientific">Sphaerobolus stellatus (strain SS14)</name>
    <dbReference type="NCBI Taxonomy" id="990650"/>
    <lineage>
        <taxon>Eukaryota</taxon>
        <taxon>Fungi</taxon>
        <taxon>Dikarya</taxon>
        <taxon>Basidiomycota</taxon>
        <taxon>Agaricomycotina</taxon>
        <taxon>Agaricomycetes</taxon>
        <taxon>Phallomycetidae</taxon>
        <taxon>Geastrales</taxon>
        <taxon>Sphaerobolaceae</taxon>
        <taxon>Sphaerobolus</taxon>
    </lineage>
</organism>
<comment type="similarity">
    <text evidence="1">Belongs to the TfdA dioxygenase family.</text>
</comment>
<evidence type="ECO:0000256" key="3">
    <source>
        <dbReference type="ARBA" id="ARBA00022964"/>
    </source>
</evidence>
<evidence type="ECO:0000259" key="7">
    <source>
        <dbReference type="Pfam" id="PF02668"/>
    </source>
</evidence>
<dbReference type="Gene3D" id="3.60.130.10">
    <property type="entry name" value="Clavaminate synthase-like"/>
    <property type="match status" value="1"/>
</dbReference>
<accession>A0A0C9TX46</accession>
<dbReference type="InterPro" id="IPR003819">
    <property type="entry name" value="TauD/TfdA-like"/>
</dbReference>
<dbReference type="Pfam" id="PF02668">
    <property type="entry name" value="TauD"/>
    <property type="match status" value="1"/>
</dbReference>
<dbReference type="PANTHER" id="PTHR30468">
    <property type="entry name" value="ALPHA-KETOGLUTARATE-DEPENDENT SULFONATE DIOXYGENASE"/>
    <property type="match status" value="1"/>
</dbReference>
<protein>
    <recommendedName>
        <fullName evidence="7">TauD/TfdA-like domain-containing protein</fullName>
    </recommendedName>
</protein>
<sequence length="374" mass="42622">MAPDIETVAKNSESLEKDTSDSTRLMLNDNFKEMFMKFEDGSSYPEYLPYYANTDKWPQLELFDHVDPASRADKSKSNLLKNAETQDLTPYIGTVVEGVQISQLSKEGLDELALFTAERKLLLFRDQDFKDIGPKRQVEIGRHYGSLHTHPTAAHVKGHTELAVVYRDAKHNPYKDLYTASNRLTKLSWHSDVSYERQPPSTTFFWSLDQPDVGGDTLYVSMVEAYNRLSPEFQEVLQGLRAVHSGVRQAEHMRNQGAPVRREPPETEHPVVRVHPVTGEKSLYINQGFTRRIVGFKDEESDTLLKFLYDHIAKGADFQVRATYKPGTVIVWDNRLVCHSAVSDFDPNLRRHAIRLTPQGEAPIPAIVFSKSKM</sequence>
<reference evidence="8 9" key="1">
    <citation type="submission" date="2014-06" db="EMBL/GenBank/DDBJ databases">
        <title>Evolutionary Origins and Diversification of the Mycorrhizal Mutualists.</title>
        <authorList>
            <consortium name="DOE Joint Genome Institute"/>
            <consortium name="Mycorrhizal Genomics Consortium"/>
            <person name="Kohler A."/>
            <person name="Kuo A."/>
            <person name="Nagy L.G."/>
            <person name="Floudas D."/>
            <person name="Copeland A."/>
            <person name="Barry K.W."/>
            <person name="Cichocki N."/>
            <person name="Veneault-Fourrey C."/>
            <person name="LaButti K."/>
            <person name="Lindquist E.A."/>
            <person name="Lipzen A."/>
            <person name="Lundell T."/>
            <person name="Morin E."/>
            <person name="Murat C."/>
            <person name="Riley R."/>
            <person name="Ohm R."/>
            <person name="Sun H."/>
            <person name="Tunlid A."/>
            <person name="Henrissat B."/>
            <person name="Grigoriev I.V."/>
            <person name="Hibbett D.S."/>
            <person name="Martin F."/>
        </authorList>
    </citation>
    <scope>NUCLEOTIDE SEQUENCE [LARGE SCALE GENOMIC DNA]</scope>
    <source>
        <strain evidence="8 9">SS14</strain>
    </source>
</reference>
<feature type="region of interest" description="Disordered" evidence="6">
    <location>
        <begin position="1"/>
        <end position="21"/>
    </location>
</feature>
<evidence type="ECO:0000256" key="2">
    <source>
        <dbReference type="ARBA" id="ARBA00022723"/>
    </source>
</evidence>
<dbReference type="FunFam" id="3.60.130.10:FF:000003">
    <property type="entry name" value="Alpha-ketoglutarate-dependent taurine dioxygenase"/>
    <property type="match status" value="1"/>
</dbReference>
<dbReference type="Proteomes" id="UP000054279">
    <property type="component" value="Unassembled WGS sequence"/>
</dbReference>
<gene>
    <name evidence="8" type="ORF">M422DRAFT_272577</name>
</gene>
<dbReference type="GO" id="GO:0005737">
    <property type="term" value="C:cytoplasm"/>
    <property type="evidence" value="ECO:0007669"/>
    <property type="project" value="TreeGrafter"/>
</dbReference>
<dbReference type="SUPFAM" id="SSF51197">
    <property type="entry name" value="Clavaminate synthase-like"/>
    <property type="match status" value="1"/>
</dbReference>
<evidence type="ECO:0000313" key="8">
    <source>
        <dbReference type="EMBL" id="KIJ26374.1"/>
    </source>
</evidence>
<dbReference type="AlphaFoldDB" id="A0A0C9TX46"/>
<evidence type="ECO:0000256" key="6">
    <source>
        <dbReference type="SAM" id="MobiDB-lite"/>
    </source>
</evidence>
<dbReference type="HOGENOM" id="CLU_036005_0_0_1"/>
<feature type="domain" description="TauD/TfdA-like" evidence="7">
    <location>
        <begin position="85"/>
        <end position="357"/>
    </location>
</feature>
<evidence type="ECO:0000256" key="1">
    <source>
        <dbReference type="ARBA" id="ARBA00005896"/>
    </source>
</evidence>
<keyword evidence="9" id="KW-1185">Reference proteome</keyword>
<evidence type="ECO:0000256" key="4">
    <source>
        <dbReference type="ARBA" id="ARBA00023002"/>
    </source>
</evidence>
<keyword evidence="3" id="KW-0223">Dioxygenase</keyword>